<keyword evidence="1" id="KW-0472">Membrane</keyword>
<comment type="caution">
    <text evidence="2">The sequence shown here is derived from an EMBL/GenBank/DDBJ whole genome shotgun (WGS) entry which is preliminary data.</text>
</comment>
<gene>
    <name evidence="2" type="ORF">BIW11_13684</name>
</gene>
<dbReference type="STRING" id="418985.A0A1V9X0Q9"/>
<feature type="transmembrane region" description="Helical" evidence="1">
    <location>
        <begin position="121"/>
        <end position="141"/>
    </location>
</feature>
<sequence>MWIRTSLFRSTKENAQLKAIGLLPSQRKKTAGWDVFQDPPPPEDDDTINPQWIDVSLKITKVIVYIITASIVLSSSIIAKGTLLFITSHVGQKSVAVCRQGLPVERDKDYEAAIPAVERVAWVWALFLVLIMPELFTLFRAGRVCFFKSYRPPSKSTFIMNRQTPKKSAWFRASIHVEGHAPAFATGTPFKSCFVPASS</sequence>
<feature type="transmembrane region" description="Helical" evidence="1">
    <location>
        <begin position="62"/>
        <end position="86"/>
    </location>
</feature>
<keyword evidence="1" id="KW-1133">Transmembrane helix</keyword>
<dbReference type="Proteomes" id="UP000192247">
    <property type="component" value="Unassembled WGS sequence"/>
</dbReference>
<keyword evidence="1" id="KW-0812">Transmembrane</keyword>
<evidence type="ECO:0000256" key="1">
    <source>
        <dbReference type="SAM" id="Phobius"/>
    </source>
</evidence>
<protein>
    <submittedName>
        <fullName evidence="2">Uncharacterized protein</fullName>
    </submittedName>
</protein>
<proteinExistence type="predicted"/>
<name>A0A1V9X0Q9_9ACAR</name>
<accession>A0A1V9X0Q9</accession>
<dbReference type="InParanoid" id="A0A1V9X0Q9"/>
<dbReference type="AlphaFoldDB" id="A0A1V9X0Q9"/>
<reference evidence="2 3" key="1">
    <citation type="journal article" date="2017" name="Gigascience">
        <title>Draft genome of the honey bee ectoparasitic mite, Tropilaelaps mercedesae, is shaped by the parasitic life history.</title>
        <authorList>
            <person name="Dong X."/>
            <person name="Armstrong S.D."/>
            <person name="Xia D."/>
            <person name="Makepeace B.L."/>
            <person name="Darby A.C."/>
            <person name="Kadowaki T."/>
        </authorList>
    </citation>
    <scope>NUCLEOTIDE SEQUENCE [LARGE SCALE GENOMIC DNA]</scope>
    <source>
        <strain evidence="2">Wuxi-XJTLU</strain>
    </source>
</reference>
<organism evidence="2 3">
    <name type="scientific">Tropilaelaps mercedesae</name>
    <dbReference type="NCBI Taxonomy" id="418985"/>
    <lineage>
        <taxon>Eukaryota</taxon>
        <taxon>Metazoa</taxon>
        <taxon>Ecdysozoa</taxon>
        <taxon>Arthropoda</taxon>
        <taxon>Chelicerata</taxon>
        <taxon>Arachnida</taxon>
        <taxon>Acari</taxon>
        <taxon>Parasitiformes</taxon>
        <taxon>Mesostigmata</taxon>
        <taxon>Gamasina</taxon>
        <taxon>Dermanyssoidea</taxon>
        <taxon>Laelapidae</taxon>
        <taxon>Tropilaelaps</taxon>
    </lineage>
</organism>
<dbReference type="OrthoDB" id="370884at2759"/>
<dbReference type="EMBL" id="MNPL01029760">
    <property type="protein sequence ID" value="OQR67165.1"/>
    <property type="molecule type" value="Genomic_DNA"/>
</dbReference>
<keyword evidence="3" id="KW-1185">Reference proteome</keyword>
<evidence type="ECO:0000313" key="2">
    <source>
        <dbReference type="EMBL" id="OQR67165.1"/>
    </source>
</evidence>
<evidence type="ECO:0000313" key="3">
    <source>
        <dbReference type="Proteomes" id="UP000192247"/>
    </source>
</evidence>